<evidence type="ECO:0000313" key="2">
    <source>
        <dbReference type="Proteomes" id="UP000324800"/>
    </source>
</evidence>
<sequence length="128" mass="14208">IDTFVDVCECPTNLNLLAIDPRKGTLCPPIDCNKKTIDTLVDICECPTDLNLLFSDPRKNIVCPPVDCTKKTIDTRQNVCTCPSDKDSQQYKDDPRTFEEGICASGSIHLTLRVIATTVVLPFLALFF</sequence>
<gene>
    <name evidence="1" type="ORF">EZS28_006555</name>
</gene>
<evidence type="ECO:0000313" key="1">
    <source>
        <dbReference type="EMBL" id="KAA6397922.1"/>
    </source>
</evidence>
<dbReference type="AlphaFoldDB" id="A0A5J4WTL7"/>
<protein>
    <submittedName>
        <fullName evidence="1">Uncharacterized protein</fullName>
    </submittedName>
</protein>
<dbReference type="EMBL" id="SNRW01001073">
    <property type="protein sequence ID" value="KAA6397922.1"/>
    <property type="molecule type" value="Genomic_DNA"/>
</dbReference>
<name>A0A5J4WTL7_9EUKA</name>
<accession>A0A5J4WTL7</accession>
<organism evidence="1 2">
    <name type="scientific">Streblomastix strix</name>
    <dbReference type="NCBI Taxonomy" id="222440"/>
    <lineage>
        <taxon>Eukaryota</taxon>
        <taxon>Metamonada</taxon>
        <taxon>Preaxostyla</taxon>
        <taxon>Oxymonadida</taxon>
        <taxon>Streblomastigidae</taxon>
        <taxon>Streblomastix</taxon>
    </lineage>
</organism>
<comment type="caution">
    <text evidence="1">The sequence shown here is derived from an EMBL/GenBank/DDBJ whole genome shotgun (WGS) entry which is preliminary data.</text>
</comment>
<reference evidence="1 2" key="1">
    <citation type="submission" date="2019-03" db="EMBL/GenBank/DDBJ databases">
        <title>Single cell metagenomics reveals metabolic interactions within the superorganism composed of flagellate Streblomastix strix and complex community of Bacteroidetes bacteria on its surface.</title>
        <authorList>
            <person name="Treitli S.C."/>
            <person name="Kolisko M."/>
            <person name="Husnik F."/>
            <person name="Keeling P."/>
            <person name="Hampl V."/>
        </authorList>
    </citation>
    <scope>NUCLEOTIDE SEQUENCE [LARGE SCALE GENOMIC DNA]</scope>
    <source>
        <strain evidence="1">ST1C</strain>
    </source>
</reference>
<dbReference type="Proteomes" id="UP000324800">
    <property type="component" value="Unassembled WGS sequence"/>
</dbReference>
<feature type="non-terminal residue" evidence="1">
    <location>
        <position position="1"/>
    </location>
</feature>
<proteinExistence type="predicted"/>